<dbReference type="EMBL" id="CASHSV030000044">
    <property type="protein sequence ID" value="CAJ2644782.1"/>
    <property type="molecule type" value="Genomic_DNA"/>
</dbReference>
<gene>
    <name evidence="1" type="ORF">MILVUS5_LOCUS13745</name>
</gene>
<organism evidence="1 2">
    <name type="scientific">Trifolium pratense</name>
    <name type="common">Red clover</name>
    <dbReference type="NCBI Taxonomy" id="57577"/>
    <lineage>
        <taxon>Eukaryota</taxon>
        <taxon>Viridiplantae</taxon>
        <taxon>Streptophyta</taxon>
        <taxon>Embryophyta</taxon>
        <taxon>Tracheophyta</taxon>
        <taxon>Spermatophyta</taxon>
        <taxon>Magnoliopsida</taxon>
        <taxon>eudicotyledons</taxon>
        <taxon>Gunneridae</taxon>
        <taxon>Pentapetalae</taxon>
        <taxon>rosids</taxon>
        <taxon>fabids</taxon>
        <taxon>Fabales</taxon>
        <taxon>Fabaceae</taxon>
        <taxon>Papilionoideae</taxon>
        <taxon>50 kb inversion clade</taxon>
        <taxon>NPAAA clade</taxon>
        <taxon>Hologalegina</taxon>
        <taxon>IRL clade</taxon>
        <taxon>Trifolieae</taxon>
        <taxon>Trifolium</taxon>
    </lineage>
</organism>
<dbReference type="Proteomes" id="UP001177021">
    <property type="component" value="Unassembled WGS sequence"/>
</dbReference>
<proteinExistence type="predicted"/>
<protein>
    <submittedName>
        <fullName evidence="1">Uncharacterized protein</fullName>
    </submittedName>
</protein>
<name>A0ACB0JKK5_TRIPR</name>
<evidence type="ECO:0000313" key="2">
    <source>
        <dbReference type="Proteomes" id="UP001177021"/>
    </source>
</evidence>
<keyword evidence="2" id="KW-1185">Reference proteome</keyword>
<comment type="caution">
    <text evidence="1">The sequence shown here is derived from an EMBL/GenBank/DDBJ whole genome shotgun (WGS) entry which is preliminary data.</text>
</comment>
<accession>A0ACB0JKK5</accession>
<evidence type="ECO:0000313" key="1">
    <source>
        <dbReference type="EMBL" id="CAJ2644782.1"/>
    </source>
</evidence>
<reference evidence="1" key="1">
    <citation type="submission" date="2023-10" db="EMBL/GenBank/DDBJ databases">
        <authorList>
            <person name="Rodriguez Cubillos JULIANA M."/>
            <person name="De Vega J."/>
        </authorList>
    </citation>
    <scope>NUCLEOTIDE SEQUENCE</scope>
</reference>
<sequence length="164" mass="18975">MFADLGHFHFPVRAIQTAFTCIVFPCLLLAYMGQDAYLLKNPTSYSNIFYDSVPGIITGFGRHLPVTISLSCSTRESELLVLVRIFWYWCILVVKIEMGLMQKSLLEHNMQKDLMQKSLNDILVFNDPTALTEEELYDLRDRWATCFLQLYNPEVDYDDAGEKD</sequence>